<sequence>MAYAYKVNDDVLQIIEYRIDAMGSIEYVDFDELDLNKPEVYFKYKVICMVGLLNENLSDKNIHLQTDYYSIDVKQDENNYQISFTVFLNKMYREQNITLHVTNEGGKPFYNNVQFYKDMLEEFKQYEHACMKMVDNGRLDLERDLEAMMG</sequence>
<dbReference type="RefSeq" id="WP_048682077.1">
    <property type="nucleotide sequence ID" value="NZ_JAKVGY010000010.1"/>
</dbReference>
<name>A0A2K0AXA6_STAHA</name>
<dbReference type="EMBL" id="LORN02000007">
    <property type="protein sequence ID" value="PNN29619.1"/>
    <property type="molecule type" value="Genomic_DNA"/>
</dbReference>
<dbReference type="Proteomes" id="UP000053523">
    <property type="component" value="Unassembled WGS sequence"/>
</dbReference>
<evidence type="ECO:0000313" key="1">
    <source>
        <dbReference type="EMBL" id="PNN29619.1"/>
    </source>
</evidence>
<dbReference type="AlphaFoldDB" id="A0A2K0AXA6"/>
<organism evidence="1 2">
    <name type="scientific">Staphylococcus haemolyticus</name>
    <dbReference type="NCBI Taxonomy" id="1283"/>
    <lineage>
        <taxon>Bacteria</taxon>
        <taxon>Bacillati</taxon>
        <taxon>Bacillota</taxon>
        <taxon>Bacilli</taxon>
        <taxon>Bacillales</taxon>
        <taxon>Staphylococcaceae</taxon>
        <taxon>Staphylococcus</taxon>
    </lineage>
</organism>
<evidence type="ECO:0000313" key="2">
    <source>
        <dbReference type="Proteomes" id="UP000053523"/>
    </source>
</evidence>
<proteinExistence type="predicted"/>
<reference evidence="1 2" key="1">
    <citation type="submission" date="2017-12" db="EMBL/GenBank/DDBJ databases">
        <title>FDA dAtabase for Regulatory Grade micrObial Sequences (FDA-ARGOS): Supporting development and validation of Infectious Disease Dx tests.</title>
        <authorList>
            <person name="Hoffmann M."/>
            <person name="Allard M."/>
            <person name="Evans P."/>
            <person name="Brown E."/>
            <person name="Tallon L."/>
            <person name="Sadzewicz L."/>
            <person name="Sengamalay N."/>
            <person name="Ott S."/>
            <person name="Godinez A."/>
            <person name="Nagaraj S."/>
            <person name="Vavikolanu K."/>
            <person name="Aluvathingal J."/>
            <person name="Nadendla S."/>
            <person name="Sichtig H."/>
        </authorList>
    </citation>
    <scope>NUCLEOTIDE SEQUENCE [LARGE SCALE GENOMIC DNA]</scope>
    <source>
        <strain evidence="1 2">FDAARGOS_148</strain>
    </source>
</reference>
<protein>
    <submittedName>
        <fullName evidence="1">Uncharacterized protein</fullName>
    </submittedName>
</protein>
<comment type="caution">
    <text evidence="1">The sequence shown here is derived from an EMBL/GenBank/DDBJ whole genome shotgun (WGS) entry which is preliminary data.</text>
</comment>
<accession>A0A2K0AXA6</accession>
<gene>
    <name evidence="1" type="ORF">AL503_002230</name>
</gene>